<evidence type="ECO:0000313" key="2">
    <source>
        <dbReference type="WBParaSite" id="BXY_1245500.1"/>
    </source>
</evidence>
<protein>
    <submittedName>
        <fullName evidence="2 3">Dynein regulatory complex protein 10</fullName>
    </submittedName>
</protein>
<organism evidence="1 2">
    <name type="scientific">Bursaphelenchus xylophilus</name>
    <name type="common">Pinewood nematode worm</name>
    <name type="synonym">Aphelenchoides xylophilus</name>
    <dbReference type="NCBI Taxonomy" id="6326"/>
    <lineage>
        <taxon>Eukaryota</taxon>
        <taxon>Metazoa</taxon>
        <taxon>Ecdysozoa</taxon>
        <taxon>Nematoda</taxon>
        <taxon>Chromadorea</taxon>
        <taxon>Rhabditida</taxon>
        <taxon>Tylenchina</taxon>
        <taxon>Tylenchomorpha</taxon>
        <taxon>Aphelenchoidea</taxon>
        <taxon>Aphelenchoididae</taxon>
        <taxon>Bursaphelenchus</taxon>
    </lineage>
</organism>
<evidence type="ECO:0000313" key="3">
    <source>
        <dbReference type="WBParaSite" id="BXY_1474600.1"/>
    </source>
</evidence>
<accession>A0A1I7SHD9</accession>
<dbReference type="WBParaSite" id="BXY_1245500.1">
    <property type="protein sequence ID" value="BXY_1245500.1"/>
    <property type="gene ID" value="BXY_1245500"/>
</dbReference>
<dbReference type="Proteomes" id="UP000095284">
    <property type="component" value="Unplaced"/>
</dbReference>
<dbReference type="AlphaFoldDB" id="A0A1I7SHD9"/>
<reference evidence="2 3" key="1">
    <citation type="submission" date="2016-11" db="UniProtKB">
        <authorList>
            <consortium name="WormBaseParasite"/>
        </authorList>
    </citation>
    <scope>IDENTIFICATION</scope>
</reference>
<dbReference type="WBParaSite" id="BXY_1474600.1">
    <property type="protein sequence ID" value="BXY_1474600.1"/>
    <property type="gene ID" value="BXY_1474600"/>
</dbReference>
<proteinExistence type="predicted"/>
<evidence type="ECO:0000313" key="1">
    <source>
        <dbReference type="Proteomes" id="UP000095284"/>
    </source>
</evidence>
<sequence>TDVEPDLELMKEQICLLQTRLNDSDLRARRTAKELLETAEFIEQQEEIGNAELCAIADDLREMALSLRSDMQSEMERRRANSIVSCVFNRIGVGTLKRHVLKMHTKQPQGLSRNVKKSRGV</sequence>
<name>A0A1I7SHD9_BURXY</name>